<feature type="region of interest" description="Disordered" evidence="1">
    <location>
        <begin position="54"/>
        <end position="101"/>
    </location>
</feature>
<feature type="compositionally biased region" description="Low complexity" evidence="1">
    <location>
        <begin position="80"/>
        <end position="99"/>
    </location>
</feature>
<sequence length="522" mass="57172">MTSRRAGGEGSNSRVPQSPSSSSSEDNGFVNRPRVVGLYVKNLSREELDSLAEEGIYGATGEPGSSQRHSDINPDLISQLPLSSSSSSSLSLLTSPTSSGAFSLVQTPKCRIIQLENVDNKSVTRDLRRRQAVETGDARKDDNKLHDPMDEQREESRNSPELDDICQGRRSPQNSGDEESSTKHSEDESSRLSPSGYEVFDQEDSSERTIRQYTEDSEPEIILEVDVNTTMDMENNTSRQSSSNHLSEMFPRCAPKLKHTRDNQIDDDDGDDDDNNDDDDDDNEREDEGDNDNDEDEDDDDDDDERKIEEFEVGKSRFRSQDSTRLRPPLVGTAGTSADSGTCDSASAEIQPDTLLTPQQTTSSDGGCGVMMENMSDANLVNDCTPDSKTSGDGDPSCGGGGGGGGGSVCGSGIGWTKGNKHTVKPFTRESLDRLENRTVQLVREYGFQPRRKTSVEDGAVLPHKFEPFPSDLYGRPLEEIDNFIYDEINNGNLSDDYSPVKSSIATLTLDDITLPEVSLNV</sequence>
<feature type="region of interest" description="Disordered" evidence="1">
    <location>
        <begin position="1"/>
        <end position="31"/>
    </location>
</feature>
<name>A0AA39FY49_9HYME</name>
<feature type="compositionally biased region" description="Basic and acidic residues" evidence="1">
    <location>
        <begin position="124"/>
        <end position="160"/>
    </location>
</feature>
<dbReference type="EMBL" id="JAQQBS010000001">
    <property type="protein sequence ID" value="KAK0177990.1"/>
    <property type="molecule type" value="Genomic_DNA"/>
</dbReference>
<feature type="region of interest" description="Disordered" evidence="1">
    <location>
        <begin position="124"/>
        <end position="222"/>
    </location>
</feature>
<proteinExistence type="predicted"/>
<protein>
    <submittedName>
        <fullName evidence="2">Uncharacterized protein</fullName>
    </submittedName>
</protein>
<feature type="compositionally biased region" description="Acidic residues" evidence="1">
    <location>
        <begin position="265"/>
        <end position="304"/>
    </location>
</feature>
<evidence type="ECO:0000313" key="2">
    <source>
        <dbReference type="EMBL" id="KAK0177990.1"/>
    </source>
</evidence>
<dbReference type="Proteomes" id="UP001168990">
    <property type="component" value="Unassembled WGS sequence"/>
</dbReference>
<comment type="caution">
    <text evidence="2">The sequence shown here is derived from an EMBL/GenBank/DDBJ whole genome shotgun (WGS) entry which is preliminary data.</text>
</comment>
<feature type="region of interest" description="Disordered" evidence="1">
    <location>
        <begin position="234"/>
        <end position="364"/>
    </location>
</feature>
<feature type="compositionally biased region" description="Basic and acidic residues" evidence="1">
    <location>
        <begin position="205"/>
        <end position="214"/>
    </location>
</feature>
<evidence type="ECO:0000256" key="1">
    <source>
        <dbReference type="SAM" id="MobiDB-lite"/>
    </source>
</evidence>
<evidence type="ECO:0000313" key="3">
    <source>
        <dbReference type="Proteomes" id="UP001168990"/>
    </source>
</evidence>
<organism evidence="2 3">
    <name type="scientific">Microctonus aethiopoides</name>
    <dbReference type="NCBI Taxonomy" id="144406"/>
    <lineage>
        <taxon>Eukaryota</taxon>
        <taxon>Metazoa</taxon>
        <taxon>Ecdysozoa</taxon>
        <taxon>Arthropoda</taxon>
        <taxon>Hexapoda</taxon>
        <taxon>Insecta</taxon>
        <taxon>Pterygota</taxon>
        <taxon>Neoptera</taxon>
        <taxon>Endopterygota</taxon>
        <taxon>Hymenoptera</taxon>
        <taxon>Apocrita</taxon>
        <taxon>Ichneumonoidea</taxon>
        <taxon>Braconidae</taxon>
        <taxon>Euphorinae</taxon>
        <taxon>Microctonus</taxon>
    </lineage>
</organism>
<feature type="compositionally biased region" description="Basic and acidic residues" evidence="1">
    <location>
        <begin position="180"/>
        <end position="190"/>
    </location>
</feature>
<feature type="compositionally biased region" description="Polar residues" evidence="1">
    <location>
        <begin position="234"/>
        <end position="246"/>
    </location>
</feature>
<gene>
    <name evidence="2" type="ORF">PV328_001979</name>
</gene>
<dbReference type="AlphaFoldDB" id="A0AA39FY49"/>
<accession>A0AA39FY49</accession>
<reference evidence="2" key="1">
    <citation type="journal article" date="2023" name="bioRxiv">
        <title>Scaffold-level genome assemblies of two parasitoid biocontrol wasps reveal the parthenogenesis mechanism and an associated novel virus.</title>
        <authorList>
            <person name="Inwood S."/>
            <person name="Skelly J."/>
            <person name="Guhlin J."/>
            <person name="Harrop T."/>
            <person name="Goldson S."/>
            <person name="Dearden P."/>
        </authorList>
    </citation>
    <scope>NUCLEOTIDE SEQUENCE</scope>
    <source>
        <strain evidence="2">Irish</strain>
        <tissue evidence="2">Whole body</tissue>
    </source>
</reference>
<feature type="compositionally biased region" description="Basic and acidic residues" evidence="1">
    <location>
        <begin position="305"/>
        <end position="325"/>
    </location>
</feature>
<feature type="compositionally biased region" description="Low complexity" evidence="1">
    <location>
        <begin position="11"/>
        <end position="24"/>
    </location>
</feature>
<reference evidence="2" key="2">
    <citation type="submission" date="2023-03" db="EMBL/GenBank/DDBJ databases">
        <authorList>
            <person name="Inwood S.N."/>
            <person name="Skelly J.G."/>
            <person name="Guhlin J."/>
            <person name="Harrop T.W.R."/>
            <person name="Goldson S.G."/>
            <person name="Dearden P.K."/>
        </authorList>
    </citation>
    <scope>NUCLEOTIDE SEQUENCE</scope>
    <source>
        <strain evidence="2">Irish</strain>
        <tissue evidence="2">Whole body</tissue>
    </source>
</reference>
<feature type="compositionally biased region" description="Low complexity" evidence="1">
    <location>
        <begin position="352"/>
        <end position="364"/>
    </location>
</feature>
<feature type="compositionally biased region" description="Polar residues" evidence="1">
    <location>
        <begin position="334"/>
        <end position="345"/>
    </location>
</feature>
<keyword evidence="3" id="KW-1185">Reference proteome</keyword>